<gene>
    <name evidence="2" type="ORF">AFL01nite_20540</name>
</gene>
<dbReference type="Gene3D" id="1.10.30.50">
    <property type="match status" value="1"/>
</dbReference>
<evidence type="ECO:0000313" key="2">
    <source>
        <dbReference type="EMBL" id="GEO89727.1"/>
    </source>
</evidence>
<accession>A0A512HWA1</accession>
<feature type="domain" description="HNH nuclease" evidence="1">
    <location>
        <begin position="321"/>
        <end position="373"/>
    </location>
</feature>
<dbReference type="InterPro" id="IPR003870">
    <property type="entry name" value="DUF222"/>
</dbReference>
<comment type="caution">
    <text evidence="2">The sequence shown here is derived from an EMBL/GenBank/DDBJ whole genome shotgun (WGS) entry which is preliminary data.</text>
</comment>
<dbReference type="CDD" id="cd00085">
    <property type="entry name" value="HNHc"/>
    <property type="match status" value="1"/>
</dbReference>
<proteinExistence type="predicted"/>
<evidence type="ECO:0000259" key="1">
    <source>
        <dbReference type="SMART" id="SM00507"/>
    </source>
</evidence>
<protein>
    <recommendedName>
        <fullName evidence="1">HNH nuclease domain-containing protein</fullName>
    </recommendedName>
</protein>
<keyword evidence="3" id="KW-1185">Reference proteome</keyword>
<dbReference type="Pfam" id="PF02720">
    <property type="entry name" value="DUF222"/>
    <property type="match status" value="1"/>
</dbReference>
<dbReference type="Proteomes" id="UP000321769">
    <property type="component" value="Unassembled WGS sequence"/>
</dbReference>
<organism evidence="2 3">
    <name type="scientific">Aeromicrobium flavum</name>
    <dbReference type="NCBI Taxonomy" id="416568"/>
    <lineage>
        <taxon>Bacteria</taxon>
        <taxon>Bacillati</taxon>
        <taxon>Actinomycetota</taxon>
        <taxon>Actinomycetes</taxon>
        <taxon>Propionibacteriales</taxon>
        <taxon>Nocardioidaceae</taxon>
        <taxon>Aeromicrobium</taxon>
    </lineage>
</organism>
<name>A0A512HWA1_9ACTN</name>
<reference evidence="2 3" key="1">
    <citation type="submission" date="2019-07" db="EMBL/GenBank/DDBJ databases">
        <title>Whole genome shotgun sequence of Aeromicrobium flavum NBRC 107625.</title>
        <authorList>
            <person name="Hosoyama A."/>
            <person name="Uohara A."/>
            <person name="Ohji S."/>
            <person name="Ichikawa N."/>
        </authorList>
    </citation>
    <scope>NUCLEOTIDE SEQUENCE [LARGE SCALE GENOMIC DNA]</scope>
    <source>
        <strain evidence="2 3">NBRC 107625</strain>
    </source>
</reference>
<evidence type="ECO:0000313" key="3">
    <source>
        <dbReference type="Proteomes" id="UP000321769"/>
    </source>
</evidence>
<dbReference type="SMART" id="SM00507">
    <property type="entry name" value="HNHc"/>
    <property type="match status" value="1"/>
</dbReference>
<dbReference type="AlphaFoldDB" id="A0A512HWA1"/>
<dbReference type="EMBL" id="BJZQ01000009">
    <property type="protein sequence ID" value="GEO89727.1"/>
    <property type="molecule type" value="Genomic_DNA"/>
</dbReference>
<sequence>MFRCFFEHLFYADDMSPIADDAFAEARRRRARAEFAEWDLVLTHREREIARIDATDDVLLSKELARRAVTLEIAQRLRIPENSVWRIIVQGEEVRDRTPAVWVAFRDGVLDARRVGLIADMVAKLHTPKALEAVDQNAAEYGSGHTPGELRAWLKRLRARLEPEKLNDDAAHATEQRHVEISHNDDGTSWLSALLPTGVAVAVGNRLRAAAKALPKTDPDTGERDRRTREQKKADLLAHWLTCSEGTQTDIRAEIAITIDSTDLIGLTHGAAFTRGHREPIPAAWARELAASEHTLFRRLGLDPFGNVMDTTKLGYHPSESLREALRWRDGTCRVAGCQADIRDTDLDHELAYDRGGTTSADNLRSLCRKHHNMKSHDHLDRRSLRPPVQFVECYAVGTPVVYRPVPA</sequence>
<dbReference type="InterPro" id="IPR003615">
    <property type="entry name" value="HNH_nuc"/>
</dbReference>